<dbReference type="GO" id="GO:0004177">
    <property type="term" value="F:aminopeptidase activity"/>
    <property type="evidence" value="ECO:0007669"/>
    <property type="project" value="UniProtKB-EC"/>
</dbReference>
<name>A0A949JZK2_9FIRM</name>
<keyword evidence="5" id="KW-1185">Reference proteome</keyword>
<proteinExistence type="inferred from homology"/>
<feature type="domain" description="AB hydrolase-1" evidence="3">
    <location>
        <begin position="28"/>
        <end position="290"/>
    </location>
</feature>
<evidence type="ECO:0000259" key="3">
    <source>
        <dbReference type="Pfam" id="PF00561"/>
    </source>
</evidence>
<dbReference type="RefSeq" id="WP_238722400.1">
    <property type="nucleotide sequence ID" value="NZ_JAHQCW010000029.1"/>
</dbReference>
<sequence>MYIDEQSKMNLNGVPQFVSIRAEKENSPLLVYLHGGPGDAALPLVMKYNKMLEQQFTVVVWEQRGAGKSYYKFEGPVTIDIFLNDLHTLVDQLLSRFHQSSLYLVGHSWGSILGLRFVEAYPELVRTYIGCGQVVNMRKSSRAAYDYALAHVDKKSLEKLREIDCSYQADSWLNDLLFVTKQVVKHKGSLYGKRNYLDLILPFLFSPYYTVPDLIRRQKGSLQAIQYLWQEVMQADFEAQTKYGAPILLIEGRYDSHVSSALAKEYFERIETEKQFYWFEKSCHFPQWSESEKFNKLLCGLPGSN</sequence>
<accession>A0A949JZK2</accession>
<dbReference type="InterPro" id="IPR002410">
    <property type="entry name" value="Peptidase_S33"/>
</dbReference>
<reference evidence="4" key="1">
    <citation type="submission" date="2021-06" db="EMBL/GenBank/DDBJ databases">
        <title>Description of novel taxa of the family Lachnospiraceae.</title>
        <authorList>
            <person name="Chaplin A.V."/>
            <person name="Sokolova S.R."/>
            <person name="Pikina A.P."/>
            <person name="Korzhanova M."/>
            <person name="Belova V."/>
            <person name="Korostin D."/>
            <person name="Efimov B.A."/>
        </authorList>
    </citation>
    <scope>NUCLEOTIDE SEQUENCE</scope>
    <source>
        <strain evidence="4">ASD5720</strain>
    </source>
</reference>
<evidence type="ECO:0000256" key="1">
    <source>
        <dbReference type="ARBA" id="ARBA00010088"/>
    </source>
</evidence>
<gene>
    <name evidence="4" type="ORF">KTH89_16320</name>
</gene>
<dbReference type="SUPFAM" id="SSF53474">
    <property type="entry name" value="alpha/beta-Hydrolases"/>
    <property type="match status" value="1"/>
</dbReference>
<evidence type="ECO:0000256" key="2">
    <source>
        <dbReference type="ARBA" id="ARBA00022801"/>
    </source>
</evidence>
<dbReference type="GO" id="GO:0006508">
    <property type="term" value="P:proteolysis"/>
    <property type="evidence" value="ECO:0007669"/>
    <property type="project" value="InterPro"/>
</dbReference>
<dbReference type="InterPro" id="IPR000073">
    <property type="entry name" value="AB_hydrolase_1"/>
</dbReference>
<organism evidence="4 5">
    <name type="scientific">Diplocloster agilis</name>
    <dbReference type="NCBI Taxonomy" id="2850323"/>
    <lineage>
        <taxon>Bacteria</taxon>
        <taxon>Bacillati</taxon>
        <taxon>Bacillota</taxon>
        <taxon>Clostridia</taxon>
        <taxon>Lachnospirales</taxon>
        <taxon>Lachnospiraceae</taxon>
        <taxon>Diplocloster</taxon>
    </lineage>
</organism>
<dbReference type="AlphaFoldDB" id="A0A949JZK2"/>
<dbReference type="Pfam" id="PF00561">
    <property type="entry name" value="Abhydrolase_1"/>
    <property type="match status" value="1"/>
</dbReference>
<evidence type="ECO:0000313" key="5">
    <source>
        <dbReference type="Proteomes" id="UP000712157"/>
    </source>
</evidence>
<comment type="similarity">
    <text evidence="1">Belongs to the peptidase S33 family.</text>
</comment>
<dbReference type="PANTHER" id="PTHR43798:SF33">
    <property type="entry name" value="HYDROLASE, PUTATIVE (AFU_ORTHOLOGUE AFUA_2G14860)-RELATED"/>
    <property type="match status" value="1"/>
</dbReference>
<dbReference type="Gene3D" id="3.40.50.1820">
    <property type="entry name" value="alpha/beta hydrolase"/>
    <property type="match status" value="1"/>
</dbReference>
<dbReference type="EMBL" id="JAHQCW010000029">
    <property type="protein sequence ID" value="MBU9738110.1"/>
    <property type="molecule type" value="Genomic_DNA"/>
</dbReference>
<comment type="caution">
    <text evidence="4">The sequence shown here is derived from an EMBL/GenBank/DDBJ whole genome shotgun (WGS) entry which is preliminary data.</text>
</comment>
<dbReference type="InterPro" id="IPR029058">
    <property type="entry name" value="AB_hydrolase_fold"/>
</dbReference>
<evidence type="ECO:0000313" key="4">
    <source>
        <dbReference type="EMBL" id="MBU9738110.1"/>
    </source>
</evidence>
<keyword evidence="2 4" id="KW-0378">Hydrolase</keyword>
<dbReference type="Proteomes" id="UP000712157">
    <property type="component" value="Unassembled WGS sequence"/>
</dbReference>
<dbReference type="InterPro" id="IPR050266">
    <property type="entry name" value="AB_hydrolase_sf"/>
</dbReference>
<dbReference type="GO" id="GO:0016020">
    <property type="term" value="C:membrane"/>
    <property type="evidence" value="ECO:0007669"/>
    <property type="project" value="TreeGrafter"/>
</dbReference>
<dbReference type="PANTHER" id="PTHR43798">
    <property type="entry name" value="MONOACYLGLYCEROL LIPASE"/>
    <property type="match status" value="1"/>
</dbReference>
<protein>
    <submittedName>
        <fullName evidence="4">Alpha/beta hydrolase</fullName>
    </submittedName>
</protein>
<dbReference type="PRINTS" id="PR00793">
    <property type="entry name" value="PROAMNOPTASE"/>
</dbReference>